<evidence type="ECO:0000313" key="1">
    <source>
        <dbReference type="EMBL" id="GIY47072.1"/>
    </source>
</evidence>
<gene>
    <name evidence="1" type="ORF">CEXT_750541</name>
</gene>
<keyword evidence="2" id="KW-1185">Reference proteome</keyword>
<dbReference type="AlphaFoldDB" id="A0AAV4TQ74"/>
<organism evidence="1 2">
    <name type="scientific">Caerostris extrusa</name>
    <name type="common">Bark spider</name>
    <name type="synonym">Caerostris bankana</name>
    <dbReference type="NCBI Taxonomy" id="172846"/>
    <lineage>
        <taxon>Eukaryota</taxon>
        <taxon>Metazoa</taxon>
        <taxon>Ecdysozoa</taxon>
        <taxon>Arthropoda</taxon>
        <taxon>Chelicerata</taxon>
        <taxon>Arachnida</taxon>
        <taxon>Araneae</taxon>
        <taxon>Araneomorphae</taxon>
        <taxon>Entelegynae</taxon>
        <taxon>Araneoidea</taxon>
        <taxon>Araneidae</taxon>
        <taxon>Caerostris</taxon>
    </lineage>
</organism>
<dbReference type="Proteomes" id="UP001054945">
    <property type="component" value="Unassembled WGS sequence"/>
</dbReference>
<name>A0AAV4TQ74_CAEEX</name>
<dbReference type="EMBL" id="BPLR01011520">
    <property type="protein sequence ID" value="GIY47072.1"/>
    <property type="molecule type" value="Genomic_DNA"/>
</dbReference>
<protein>
    <submittedName>
        <fullName evidence="1">Uncharacterized protein</fullName>
    </submittedName>
</protein>
<sequence>MSTAPAFLVAGWLIRDYPAGSTNLSAKIQDLVRWNKGKRDGISCNRKWNLLSGQAPNIKGAVVNLEHGLTGPNGHRKPPAEENRRGIFLQTHSATYQVSVSASTLHPPPSPPPIPKSTSTEDTFYLDVSYEGRFREISQSRTVVLRAIACPIPICPRVSPDLNPISRPPPKDDPLVTNLSTHSFTNHFTGVRP</sequence>
<evidence type="ECO:0000313" key="2">
    <source>
        <dbReference type="Proteomes" id="UP001054945"/>
    </source>
</evidence>
<accession>A0AAV4TQ74</accession>
<comment type="caution">
    <text evidence="1">The sequence shown here is derived from an EMBL/GenBank/DDBJ whole genome shotgun (WGS) entry which is preliminary data.</text>
</comment>
<reference evidence="1 2" key="1">
    <citation type="submission" date="2021-06" db="EMBL/GenBank/DDBJ databases">
        <title>Caerostris extrusa draft genome.</title>
        <authorList>
            <person name="Kono N."/>
            <person name="Arakawa K."/>
        </authorList>
    </citation>
    <scope>NUCLEOTIDE SEQUENCE [LARGE SCALE GENOMIC DNA]</scope>
</reference>
<proteinExistence type="predicted"/>